<dbReference type="PIRSF" id="PIRSF029557">
    <property type="entry name" value="UCP029557"/>
    <property type="match status" value="1"/>
</dbReference>
<name>A0A1G5P377_AFIMA</name>
<evidence type="ECO:0008006" key="5">
    <source>
        <dbReference type="Google" id="ProtNLM"/>
    </source>
</evidence>
<dbReference type="InterPro" id="IPR048342">
    <property type="entry name" value="DUF1285_C"/>
</dbReference>
<dbReference type="Pfam" id="PF21028">
    <property type="entry name" value="DUF1285_C"/>
    <property type="match status" value="1"/>
</dbReference>
<dbReference type="Proteomes" id="UP000199347">
    <property type="component" value="Unassembled WGS sequence"/>
</dbReference>
<dbReference type="InterPro" id="IPR048341">
    <property type="entry name" value="DUF1285_N"/>
</dbReference>
<proteinExistence type="predicted"/>
<feature type="domain" description="DUF1285" evidence="2">
    <location>
        <begin position="96"/>
        <end position="186"/>
    </location>
</feature>
<dbReference type="AlphaFoldDB" id="A0A1G5P377"/>
<dbReference type="STRING" id="1120955.SAMN03080610_03113"/>
<dbReference type="RefSeq" id="WP_171904416.1">
    <property type="nucleotide sequence ID" value="NZ_FMVW01000008.1"/>
</dbReference>
<accession>A0A1G5P377</accession>
<evidence type="ECO:0000313" key="3">
    <source>
        <dbReference type="EMBL" id="SCZ43728.1"/>
    </source>
</evidence>
<keyword evidence="4" id="KW-1185">Reference proteome</keyword>
<evidence type="ECO:0000313" key="4">
    <source>
        <dbReference type="Proteomes" id="UP000199347"/>
    </source>
</evidence>
<evidence type="ECO:0000259" key="2">
    <source>
        <dbReference type="Pfam" id="PF21028"/>
    </source>
</evidence>
<sequence>MERGTKKGELPPGLAELMRRAGEGAPARPVEKWDPPHCGVIDMRIAADGTWFYMGTPITRPALVRLFASVMRREPDGEYVLVTPVEKVGIHVDDAPFLAVEMAVDGEADERRLTFRTNVDDVVTADAEHPIRFAIEPQTLGVKPYVTVRAGLEALLTRALTHDLVDLAQERKGALGLISAGTFFSLPDISEDGAG</sequence>
<dbReference type="EMBL" id="FMVW01000008">
    <property type="protein sequence ID" value="SCZ43728.1"/>
    <property type="molecule type" value="Genomic_DNA"/>
</dbReference>
<dbReference type="Pfam" id="PF06938">
    <property type="entry name" value="DUF1285_N"/>
    <property type="match status" value="1"/>
</dbReference>
<feature type="domain" description="DUF1285" evidence="1">
    <location>
        <begin position="29"/>
        <end position="95"/>
    </location>
</feature>
<dbReference type="Gene3D" id="2.30.270.10">
    <property type="entry name" value="duf1285 protein"/>
    <property type="match status" value="1"/>
</dbReference>
<dbReference type="Gene3D" id="3.10.540.10">
    <property type="entry name" value="duf1285 like domain"/>
    <property type="match status" value="1"/>
</dbReference>
<protein>
    <recommendedName>
        <fullName evidence="5">DUF1285 domain-containing protein</fullName>
    </recommendedName>
</protein>
<reference evidence="3 4" key="1">
    <citation type="submission" date="2016-10" db="EMBL/GenBank/DDBJ databases">
        <authorList>
            <person name="de Groot N.N."/>
        </authorList>
    </citation>
    <scope>NUCLEOTIDE SEQUENCE [LARGE SCALE GENOMIC DNA]</scope>
    <source>
        <strain evidence="3 4">DSM 2698</strain>
    </source>
</reference>
<dbReference type="InterPro" id="IPR010707">
    <property type="entry name" value="DUF1285"/>
</dbReference>
<gene>
    <name evidence="3" type="ORF">SAMN03080610_03113</name>
</gene>
<dbReference type="InterPro" id="IPR023361">
    <property type="entry name" value="DUF1285_beta_roll_sf"/>
</dbReference>
<organism evidence="3 4">
    <name type="scientific">Afifella marina DSM 2698</name>
    <dbReference type="NCBI Taxonomy" id="1120955"/>
    <lineage>
        <taxon>Bacteria</taxon>
        <taxon>Pseudomonadati</taxon>
        <taxon>Pseudomonadota</taxon>
        <taxon>Alphaproteobacteria</taxon>
        <taxon>Hyphomicrobiales</taxon>
        <taxon>Afifellaceae</taxon>
        <taxon>Afifella</taxon>
    </lineage>
</organism>
<evidence type="ECO:0000259" key="1">
    <source>
        <dbReference type="Pfam" id="PF06938"/>
    </source>
</evidence>